<feature type="compositionally biased region" description="Low complexity" evidence="1">
    <location>
        <begin position="69"/>
        <end position="83"/>
    </location>
</feature>
<accession>A0A6C0DYI3</accession>
<sequence length="961" mass="110530">MKKQNNKVMKSIKNTVDMYESRNVNIADNVYSNTAQNRYRKMLSGKHNIVPRNYRKFQDDDSDSEFSDEGSSNNSDKMSISSDDNNELDKIENMQNNTKYENRIVKRNKFCETDTWGKQFDKMTFDNGGHTVSSNSINDTSDLVKRNELERNFELANDFSKYEEFNNDGTLGIVDANSPDFIHENMKPFVRRGPNAIHEAKRNMVNNMKLETFTGNNDPMWKKKIERTPLFEPITNASNLYGDPVRTDEMQSRYFAGKYTNNDLPFQQVKVTPGLDIGYNGVGKHGYHDMYRVVPRTTNELRPLSKPKVSYGSYSGPSVAQNPNGAIIGTVSQYKAPTFSERGTADMIKGGKSYISAPTIYGNYDKSTLATDNRGVKSNVVIGVAQANTTGITPGKYRANYAPSRKENYLNDTQRNVVGYESFAGQGHNSKSFTPNTTLRDINNVYDRSGNIQGGKHGYQAINYDDTPDNTKRNNHENFDRAGQIQGNRYEHKAINYNDTPNNTKRNIHENFDRAGQIQGNSYEYRAINYEDTPDITKRNFHNEYDRTGQVGGNRYEYKAINYEDTPDITKRNIHENFDRAGQIQGNRYEHKAINYNDTPENTKRNIHDEYDRAGQIQGNSYEYKAINYEDTPDITKRNIHNEYDRTGQFGGNRYEYRAINYEDTPDITKRNIHENFDRAGQVQGDKYGYKAINYEDTPDITKRNIHENTERVGQIKGDKYGYQAIDYNDTPDITKRNIHENTERAGQIKGDKYGYQAIDYNDTPNITKRNIHEKTERAGHIQGDKYGYQAIDYNDTPNITKRNIHERTERAGHIGNGSRKDYKAINYNDVPDTTMREIHTTEIKGHSKHFLNNQGSRRQYSNMMVNGAKEALEEGRAPTKVGVNKGWTLDNTVMRLRNPLKITWRPAENSSMPYSNNRVPAQSTHVLMEKRSWNNDRINMYPELNLQGNEFVNNLVHKAV</sequence>
<evidence type="ECO:0000256" key="1">
    <source>
        <dbReference type="SAM" id="MobiDB-lite"/>
    </source>
</evidence>
<name>A0A6C0DYI3_9ZZZZ</name>
<reference evidence="2" key="1">
    <citation type="journal article" date="2020" name="Nature">
        <title>Giant virus diversity and host interactions through global metagenomics.</title>
        <authorList>
            <person name="Schulz F."/>
            <person name="Roux S."/>
            <person name="Paez-Espino D."/>
            <person name="Jungbluth S."/>
            <person name="Walsh D.A."/>
            <person name="Denef V.J."/>
            <person name="McMahon K.D."/>
            <person name="Konstantinidis K.T."/>
            <person name="Eloe-Fadrosh E.A."/>
            <person name="Kyrpides N.C."/>
            <person name="Woyke T."/>
        </authorList>
    </citation>
    <scope>NUCLEOTIDE SEQUENCE</scope>
    <source>
        <strain evidence="2">GVMAG-M-3300023179-103</strain>
    </source>
</reference>
<proteinExistence type="predicted"/>
<dbReference type="AlphaFoldDB" id="A0A6C0DYI3"/>
<feature type="region of interest" description="Disordered" evidence="1">
    <location>
        <begin position="53"/>
        <end position="95"/>
    </location>
</feature>
<evidence type="ECO:0000313" key="2">
    <source>
        <dbReference type="EMBL" id="QHT21966.1"/>
    </source>
</evidence>
<organism evidence="2">
    <name type="scientific">viral metagenome</name>
    <dbReference type="NCBI Taxonomy" id="1070528"/>
    <lineage>
        <taxon>unclassified sequences</taxon>
        <taxon>metagenomes</taxon>
        <taxon>organismal metagenomes</taxon>
    </lineage>
</organism>
<dbReference type="EMBL" id="MN739699">
    <property type="protein sequence ID" value="QHT21966.1"/>
    <property type="molecule type" value="Genomic_DNA"/>
</dbReference>
<protein>
    <submittedName>
        <fullName evidence="2">Uncharacterized protein</fullName>
    </submittedName>
</protein>